<feature type="domain" description="Deacetylase PdaC" evidence="3">
    <location>
        <begin position="95"/>
        <end position="182"/>
    </location>
</feature>
<dbReference type="Gene3D" id="3.30.565.40">
    <property type="entry name" value="Fervidobacterium nodosum Rt17-B1 like"/>
    <property type="match status" value="1"/>
</dbReference>
<dbReference type="RefSeq" id="WP_043661922.1">
    <property type="nucleotide sequence ID" value="NZ_JSEG01000001.1"/>
</dbReference>
<dbReference type="AlphaFoldDB" id="A0A0A6PTJ3"/>
<evidence type="ECO:0008006" key="6">
    <source>
        <dbReference type="Google" id="ProtNLM"/>
    </source>
</evidence>
<dbReference type="Proteomes" id="UP000238081">
    <property type="component" value="Unassembled WGS sequence"/>
</dbReference>
<name>A0A0A6PTJ3_CLOBU</name>
<dbReference type="EMBL" id="LRDH01000001">
    <property type="protein sequence ID" value="PPV17868.1"/>
    <property type="molecule type" value="Genomic_DNA"/>
</dbReference>
<keyword evidence="1" id="KW-0472">Membrane</keyword>
<keyword evidence="1" id="KW-1133">Transmembrane helix</keyword>
<evidence type="ECO:0000313" key="5">
    <source>
        <dbReference type="Proteomes" id="UP000238081"/>
    </source>
</evidence>
<evidence type="ECO:0000313" key="4">
    <source>
        <dbReference type="EMBL" id="PPV17868.1"/>
    </source>
</evidence>
<proteinExistence type="predicted"/>
<feature type="transmembrane region" description="Helical" evidence="1">
    <location>
        <begin position="49"/>
        <end position="66"/>
    </location>
</feature>
<comment type="caution">
    <text evidence="4">The sequence shown here is derived from an EMBL/GenBank/DDBJ whole genome shotgun (WGS) entry which is preliminary data.</text>
</comment>
<sequence length="292" mass="33829">MNDRELLKKIIEDNLTNKEKIRKNILNSSSESYDKEYHRKRKNNMKRNIGAIAGAACLTFVVLLNINTTFASAAAQIPLIGRVAKVFTFNSYESHSDSNKMSVVIPNIGNTENKEFENKINSIINEQIDSLSSDAMKEADEYKKNFLAMEGNTKEDFTPIQYNFNYEVKKSDDNILSFIITKTEIINDASYETFYMYNLNLKTGNNITLEDILGNEYKTVINNEIDRKMNEIAKSEPNTYSYYKEFYKDKGVGINENQNFYINEEGNVVIVFYKYEIVPEYKGNMEFEIKVK</sequence>
<evidence type="ECO:0000259" key="2">
    <source>
        <dbReference type="Pfam" id="PF11738"/>
    </source>
</evidence>
<evidence type="ECO:0000256" key="1">
    <source>
        <dbReference type="SAM" id="Phobius"/>
    </source>
</evidence>
<dbReference type="Pfam" id="PF11738">
    <property type="entry name" value="DUF3298"/>
    <property type="match status" value="1"/>
</dbReference>
<evidence type="ECO:0000259" key="3">
    <source>
        <dbReference type="Pfam" id="PF13739"/>
    </source>
</evidence>
<dbReference type="InterPro" id="IPR037126">
    <property type="entry name" value="PdaC/RsiV-like_sf"/>
</dbReference>
<dbReference type="InterPro" id="IPR021729">
    <property type="entry name" value="DUF3298"/>
</dbReference>
<gene>
    <name evidence="4" type="ORF">AWN73_00195</name>
</gene>
<dbReference type="Pfam" id="PF13739">
    <property type="entry name" value="PdaC"/>
    <property type="match status" value="1"/>
</dbReference>
<feature type="domain" description="DUF3298" evidence="2">
    <location>
        <begin position="210"/>
        <end position="290"/>
    </location>
</feature>
<keyword evidence="1" id="KW-0812">Transmembrane</keyword>
<dbReference type="InterPro" id="IPR025303">
    <property type="entry name" value="PdaC"/>
</dbReference>
<reference evidence="4 5" key="1">
    <citation type="submission" date="2016-01" db="EMBL/GenBank/DDBJ databases">
        <title>Characterization of the Clostridium difficile lineages that are prevalent in Hong Kong and China.</title>
        <authorList>
            <person name="Kwok J.S.-L."/>
            <person name="Lam W.-Y."/>
            <person name="Ip M."/>
            <person name="Chan T.-F."/>
            <person name="Hawkey P.M."/>
            <person name="Tsui S.K.-W."/>
        </authorList>
    </citation>
    <scope>NUCLEOTIDE SEQUENCE [LARGE SCALE GENOMIC DNA]</scope>
    <source>
        <strain evidence="4 5">300064</strain>
    </source>
</reference>
<dbReference type="Gene3D" id="3.90.640.20">
    <property type="entry name" value="Heat-shock cognate protein, ATPase"/>
    <property type="match status" value="1"/>
</dbReference>
<organism evidence="4 5">
    <name type="scientific">Clostridium butyricum</name>
    <dbReference type="NCBI Taxonomy" id="1492"/>
    <lineage>
        <taxon>Bacteria</taxon>
        <taxon>Bacillati</taxon>
        <taxon>Bacillota</taxon>
        <taxon>Clostridia</taxon>
        <taxon>Eubacteriales</taxon>
        <taxon>Clostridiaceae</taxon>
        <taxon>Clostridium</taxon>
    </lineage>
</organism>
<accession>A0A0A6PTJ3</accession>
<protein>
    <recommendedName>
        <fullName evidence="6">DUF3298 domain-containing protein</fullName>
    </recommendedName>
</protein>